<evidence type="ECO:0000256" key="1">
    <source>
        <dbReference type="ARBA" id="ARBA00022729"/>
    </source>
</evidence>
<dbReference type="InterPro" id="IPR003140">
    <property type="entry name" value="PLipase/COase/thioEstase"/>
</dbReference>
<dbReference type="InterPro" id="IPR050955">
    <property type="entry name" value="Plant_Biomass_Hydrol_Est"/>
</dbReference>
<dbReference type="PANTHER" id="PTHR43037">
    <property type="entry name" value="UNNAMED PRODUCT-RELATED"/>
    <property type="match status" value="1"/>
</dbReference>
<gene>
    <name evidence="3" type="ORF">C5L39_00345</name>
</gene>
<proteinExistence type="predicted"/>
<dbReference type="GO" id="GO:0016787">
    <property type="term" value="F:hydrolase activity"/>
    <property type="evidence" value="ECO:0007669"/>
    <property type="project" value="InterPro"/>
</dbReference>
<keyword evidence="1" id="KW-0732">Signal</keyword>
<name>A0A3M8K9G5_9CORY</name>
<dbReference type="Pfam" id="PF02230">
    <property type="entry name" value="Abhydrolase_2"/>
    <property type="match status" value="1"/>
</dbReference>
<feature type="domain" description="Phospholipase/carboxylesterase/thioesterase" evidence="2">
    <location>
        <begin position="108"/>
        <end position="192"/>
    </location>
</feature>
<keyword evidence="4" id="KW-1185">Reference proteome</keyword>
<dbReference type="PANTHER" id="PTHR43037:SF1">
    <property type="entry name" value="BLL1128 PROTEIN"/>
    <property type="match status" value="1"/>
</dbReference>
<dbReference type="AlphaFoldDB" id="A0A3M8K9G5"/>
<evidence type="ECO:0000259" key="2">
    <source>
        <dbReference type="Pfam" id="PF02230"/>
    </source>
</evidence>
<dbReference type="OrthoDB" id="9767239at2"/>
<dbReference type="InterPro" id="IPR029058">
    <property type="entry name" value="AB_hydrolase_fold"/>
</dbReference>
<evidence type="ECO:0000313" key="4">
    <source>
        <dbReference type="Proteomes" id="UP000266975"/>
    </source>
</evidence>
<dbReference type="SUPFAM" id="SSF53474">
    <property type="entry name" value="alpha/beta-Hydrolases"/>
    <property type="match status" value="1"/>
</dbReference>
<organism evidence="3 4">
    <name type="scientific">Corynebacterium alimapuense</name>
    <dbReference type="NCBI Taxonomy" id="1576874"/>
    <lineage>
        <taxon>Bacteria</taxon>
        <taxon>Bacillati</taxon>
        <taxon>Actinomycetota</taxon>
        <taxon>Actinomycetes</taxon>
        <taxon>Mycobacteriales</taxon>
        <taxon>Corynebacteriaceae</taxon>
        <taxon>Corynebacterium</taxon>
    </lineage>
</organism>
<evidence type="ECO:0000313" key="3">
    <source>
        <dbReference type="EMBL" id="RNE49861.1"/>
    </source>
</evidence>
<dbReference type="Gene3D" id="3.40.50.1820">
    <property type="entry name" value="alpha/beta hydrolase"/>
    <property type="match status" value="1"/>
</dbReference>
<sequence length="282" mass="30676">MTSVREPEKHSFERVTLRHRGRNRTFNVITPKDLPENPGVLFYFHGSLQTGNVARNFTGHTFDDMAARAGIVLVYPDGVDRHFNDSRRLLHEKTRDLGIDDVGFTREMISWLIEQRSIDSTRVFACGYSNGGQMVIRLLHDAPGMLAGAATFAATMPTPDNLAPEIGDADVATPYLAIHGTGDHIVKYEGGEAGLDRAHSRGLLVSAMDSAEYFANCNGLSQADHTVDDSQEGVTVDTWAQEGKPSVQLWSIEGMGHVVPAHIGPGTTTIVAADVVAGFFGW</sequence>
<accession>A0A3M8K9G5</accession>
<protein>
    <submittedName>
        <fullName evidence="3">Polyhydroxybutyrate depolymerase</fullName>
    </submittedName>
</protein>
<reference evidence="3 4" key="1">
    <citation type="submission" date="2018-02" db="EMBL/GenBank/DDBJ databases">
        <title>Corynebacterium alimpuense sp. nov., a marine obligate actinomycete isolated from sediments of Valparaiso bay, Chile.</title>
        <authorList>
            <person name="Claverias F."/>
            <person name="Gonzales-Siles L."/>
            <person name="Salva-Serra F."/>
            <person name="Inganaes E."/>
            <person name="Molin K."/>
            <person name="Cumsille A."/>
            <person name="Undabarrena A."/>
            <person name="Couve E."/>
            <person name="Moore E.R.B."/>
            <person name="Gomila M."/>
            <person name="Camara B."/>
        </authorList>
    </citation>
    <scope>NUCLEOTIDE SEQUENCE [LARGE SCALE GENOMIC DNA]</scope>
    <source>
        <strain evidence="3 4">CCUG 69366</strain>
    </source>
</reference>
<comment type="caution">
    <text evidence="3">The sequence shown here is derived from an EMBL/GenBank/DDBJ whole genome shotgun (WGS) entry which is preliminary data.</text>
</comment>
<dbReference type="Proteomes" id="UP000266975">
    <property type="component" value="Unassembled WGS sequence"/>
</dbReference>
<dbReference type="EMBL" id="PTJO01000001">
    <property type="protein sequence ID" value="RNE49861.1"/>
    <property type="molecule type" value="Genomic_DNA"/>
</dbReference>